<keyword evidence="1" id="KW-0472">Membrane</keyword>
<proteinExistence type="predicted"/>
<keyword evidence="3" id="KW-1185">Reference proteome</keyword>
<protein>
    <submittedName>
        <fullName evidence="2">Uncharacterized protein</fullName>
    </submittedName>
</protein>
<dbReference type="EMBL" id="ARYJ01000002">
    <property type="protein sequence ID" value="KCZ90322.1"/>
    <property type="molecule type" value="Genomic_DNA"/>
</dbReference>
<evidence type="ECO:0000313" key="2">
    <source>
        <dbReference type="EMBL" id="KCZ90322.1"/>
    </source>
</evidence>
<reference evidence="2 3" key="1">
    <citation type="journal article" date="2014" name="Antonie Van Leeuwenhoek">
        <title>Hyphomonas beringensis sp. nov. and Hyphomonas chukchiensis sp. nov., isolated from surface seawater of the Bering Sea and Chukchi Sea.</title>
        <authorList>
            <person name="Li C."/>
            <person name="Lai Q."/>
            <person name="Li G."/>
            <person name="Dong C."/>
            <person name="Wang J."/>
            <person name="Liao Y."/>
            <person name="Shao Z."/>
        </authorList>
    </citation>
    <scope>NUCLEOTIDE SEQUENCE [LARGE SCALE GENOMIC DNA]</scope>
    <source>
        <strain evidence="2 3">VP2</strain>
    </source>
</reference>
<evidence type="ECO:0000313" key="3">
    <source>
        <dbReference type="Proteomes" id="UP000024816"/>
    </source>
</evidence>
<name>A0A059FI83_9PROT</name>
<keyword evidence="1" id="KW-1133">Transmembrane helix</keyword>
<keyword evidence="1" id="KW-0812">Transmembrane</keyword>
<accession>A0A059FI83</accession>
<dbReference type="AlphaFoldDB" id="A0A059FI83"/>
<organism evidence="2 3">
    <name type="scientific">Hyphomonas jannaschiana VP2</name>
    <dbReference type="NCBI Taxonomy" id="1280952"/>
    <lineage>
        <taxon>Bacteria</taxon>
        <taxon>Pseudomonadati</taxon>
        <taxon>Pseudomonadota</taxon>
        <taxon>Alphaproteobacteria</taxon>
        <taxon>Hyphomonadales</taxon>
        <taxon>Hyphomonadaceae</taxon>
        <taxon>Hyphomonas</taxon>
    </lineage>
</organism>
<dbReference type="PATRIC" id="fig|1280952.3.peg.759"/>
<feature type="transmembrane region" description="Helical" evidence="1">
    <location>
        <begin position="31"/>
        <end position="54"/>
    </location>
</feature>
<gene>
    <name evidence="2" type="ORF">HJA_03806</name>
</gene>
<comment type="caution">
    <text evidence="2">The sequence shown here is derived from an EMBL/GenBank/DDBJ whole genome shotgun (WGS) entry which is preliminary data.</text>
</comment>
<dbReference type="Proteomes" id="UP000024816">
    <property type="component" value="Unassembled WGS sequence"/>
</dbReference>
<sequence length="60" mass="6760">MKILKFLLYVFLLPGDTAIRMVGITLEEDGGIFRSLINMLFWGTILVPFTIAFARRGIGL</sequence>
<evidence type="ECO:0000256" key="1">
    <source>
        <dbReference type="SAM" id="Phobius"/>
    </source>
</evidence>